<comment type="caution">
    <text evidence="10">The sequence shown here is derived from an EMBL/GenBank/DDBJ whole genome shotgun (WGS) entry which is preliminary data.</text>
</comment>
<evidence type="ECO:0000313" key="10">
    <source>
        <dbReference type="EMBL" id="MDA0160351.1"/>
    </source>
</evidence>
<protein>
    <submittedName>
        <fullName evidence="10">Acyl-CoA dehydrogenase family protein</fullName>
    </submittedName>
</protein>
<dbReference type="SUPFAM" id="SSF47203">
    <property type="entry name" value="Acyl-CoA dehydrogenase C-terminal domain-like"/>
    <property type="match status" value="1"/>
</dbReference>
<dbReference type="GO" id="GO:0005886">
    <property type="term" value="C:plasma membrane"/>
    <property type="evidence" value="ECO:0007669"/>
    <property type="project" value="TreeGrafter"/>
</dbReference>
<dbReference type="InterPro" id="IPR013786">
    <property type="entry name" value="AcylCoA_DH/ox_N"/>
</dbReference>
<dbReference type="EMBL" id="JAPDOD010000005">
    <property type="protein sequence ID" value="MDA0160351.1"/>
    <property type="molecule type" value="Genomic_DNA"/>
</dbReference>
<dbReference type="FunFam" id="2.40.110.10:FF:000011">
    <property type="entry name" value="Acyl-CoA dehydrogenase FadE34"/>
    <property type="match status" value="1"/>
</dbReference>
<evidence type="ECO:0000256" key="2">
    <source>
        <dbReference type="ARBA" id="ARBA00009347"/>
    </source>
</evidence>
<evidence type="ECO:0000256" key="1">
    <source>
        <dbReference type="ARBA" id="ARBA00001974"/>
    </source>
</evidence>
<feature type="domain" description="Acyl-CoA dehydrogenase/oxidase C-terminal" evidence="7">
    <location>
        <begin position="245"/>
        <end position="391"/>
    </location>
</feature>
<dbReference type="Gene3D" id="1.20.140.10">
    <property type="entry name" value="Butyryl-CoA Dehydrogenase, subunit A, domain 3"/>
    <property type="match status" value="1"/>
</dbReference>
<dbReference type="Gene3D" id="1.10.540.10">
    <property type="entry name" value="Acyl-CoA dehydrogenase/oxidase, N-terminal domain"/>
    <property type="match status" value="1"/>
</dbReference>
<evidence type="ECO:0000259" key="7">
    <source>
        <dbReference type="Pfam" id="PF00441"/>
    </source>
</evidence>
<reference evidence="10" key="1">
    <citation type="submission" date="2022-10" db="EMBL/GenBank/DDBJ databases">
        <title>The WGS of Solirubrobacter ginsenosidimutans DSM 21036.</title>
        <authorList>
            <person name="Jiang Z."/>
        </authorList>
    </citation>
    <scope>NUCLEOTIDE SEQUENCE</scope>
    <source>
        <strain evidence="10">DSM 21036</strain>
    </source>
</reference>
<feature type="domain" description="Acyl-CoA oxidase/dehydrogenase middle" evidence="8">
    <location>
        <begin position="138"/>
        <end position="232"/>
    </location>
</feature>
<dbReference type="PANTHER" id="PTHR43292">
    <property type="entry name" value="ACYL-COA DEHYDROGENASE"/>
    <property type="match status" value="1"/>
</dbReference>
<dbReference type="GO" id="GO:0016627">
    <property type="term" value="F:oxidoreductase activity, acting on the CH-CH group of donors"/>
    <property type="evidence" value="ECO:0007669"/>
    <property type="project" value="InterPro"/>
</dbReference>
<dbReference type="Proteomes" id="UP001149140">
    <property type="component" value="Unassembled WGS sequence"/>
</dbReference>
<evidence type="ECO:0000256" key="4">
    <source>
        <dbReference type="ARBA" id="ARBA00022827"/>
    </source>
</evidence>
<keyword evidence="3 6" id="KW-0285">Flavoprotein</keyword>
<organism evidence="10 11">
    <name type="scientific">Solirubrobacter ginsenosidimutans</name>
    <dbReference type="NCBI Taxonomy" id="490573"/>
    <lineage>
        <taxon>Bacteria</taxon>
        <taxon>Bacillati</taxon>
        <taxon>Actinomycetota</taxon>
        <taxon>Thermoleophilia</taxon>
        <taxon>Solirubrobacterales</taxon>
        <taxon>Solirubrobacteraceae</taxon>
        <taxon>Solirubrobacter</taxon>
    </lineage>
</organism>
<keyword evidence="5 6" id="KW-0560">Oxidoreductase</keyword>
<evidence type="ECO:0000313" key="11">
    <source>
        <dbReference type="Proteomes" id="UP001149140"/>
    </source>
</evidence>
<evidence type="ECO:0000259" key="9">
    <source>
        <dbReference type="Pfam" id="PF02771"/>
    </source>
</evidence>
<gene>
    <name evidence="10" type="ORF">OM076_08750</name>
</gene>
<dbReference type="Pfam" id="PF02771">
    <property type="entry name" value="Acyl-CoA_dh_N"/>
    <property type="match status" value="1"/>
</dbReference>
<dbReference type="GO" id="GO:0050660">
    <property type="term" value="F:flavin adenine dinucleotide binding"/>
    <property type="evidence" value="ECO:0007669"/>
    <property type="project" value="InterPro"/>
</dbReference>
<dbReference type="PANTHER" id="PTHR43292:SF4">
    <property type="entry name" value="ACYL-COA DEHYDROGENASE FADE34"/>
    <property type="match status" value="1"/>
</dbReference>
<dbReference type="InterPro" id="IPR009100">
    <property type="entry name" value="AcylCoA_DH/oxidase_NM_dom_sf"/>
</dbReference>
<name>A0A9X3S1Q8_9ACTN</name>
<dbReference type="Gene3D" id="2.40.110.10">
    <property type="entry name" value="Butyryl-CoA Dehydrogenase, subunit A, domain 2"/>
    <property type="match status" value="1"/>
</dbReference>
<comment type="similarity">
    <text evidence="2 6">Belongs to the acyl-CoA dehydrogenase family.</text>
</comment>
<dbReference type="InterPro" id="IPR046373">
    <property type="entry name" value="Acyl-CoA_Oxase/DH_mid-dom_sf"/>
</dbReference>
<dbReference type="Pfam" id="PF02770">
    <property type="entry name" value="Acyl-CoA_dh_M"/>
    <property type="match status" value="1"/>
</dbReference>
<feature type="domain" description="Acyl-CoA dehydrogenase/oxidase N-terminal" evidence="9">
    <location>
        <begin position="46"/>
        <end position="134"/>
    </location>
</feature>
<comment type="cofactor">
    <cofactor evidence="1 6">
        <name>FAD</name>
        <dbReference type="ChEBI" id="CHEBI:57692"/>
    </cofactor>
</comment>
<dbReference type="InterPro" id="IPR052161">
    <property type="entry name" value="Mycobact_Acyl-CoA_DH"/>
</dbReference>
<dbReference type="InterPro" id="IPR009075">
    <property type="entry name" value="AcylCo_DH/oxidase_C"/>
</dbReference>
<dbReference type="Pfam" id="PF00441">
    <property type="entry name" value="Acyl-CoA_dh_1"/>
    <property type="match status" value="1"/>
</dbReference>
<sequence length="401" mass="43838">MTALEEFRVAARAFLDAHAPRREAQRLEWGVGSDDMAVIEERSGAAEQEELRAAKAWRALLTANGFHWPSGPVELGGAGLPFDCTRAWEELSAEYEIPSQFPVMVGREIVAPAVLAHGTREAHERYLVPIHTGELVGCQLFSEPGAGSDLAGVQTRARRDGDVWRISGQKVWSSNAHIADVGELLARTSPEKPKHRGMTMFLVDMHAPGVEVRPIKQMTGGSGFNEIFLDDVVVEDWQVLGEIDAGWTVARTTLMNERASIGETHNVRRIVIRLAQLADELGFGEDPVVRDRLSAVRIKARALESLTSRQRQSAERGAQPGPEMSIGKLLYTGMVHDANDLAAELLGPRLAADDGEWGTYAWTQLLLDLPGIRIAGGTDEIMRNILSERVLGLPRDPAPAG</sequence>
<dbReference type="SUPFAM" id="SSF56645">
    <property type="entry name" value="Acyl-CoA dehydrogenase NM domain-like"/>
    <property type="match status" value="1"/>
</dbReference>
<evidence type="ECO:0000256" key="3">
    <source>
        <dbReference type="ARBA" id="ARBA00022630"/>
    </source>
</evidence>
<dbReference type="InterPro" id="IPR036250">
    <property type="entry name" value="AcylCo_DH-like_C"/>
</dbReference>
<dbReference type="RefSeq" id="WP_270039139.1">
    <property type="nucleotide sequence ID" value="NZ_JAPDOD010000005.1"/>
</dbReference>
<evidence type="ECO:0000259" key="8">
    <source>
        <dbReference type="Pfam" id="PF02770"/>
    </source>
</evidence>
<dbReference type="InterPro" id="IPR006091">
    <property type="entry name" value="Acyl-CoA_Oxase/DH_mid-dom"/>
</dbReference>
<proteinExistence type="inferred from homology"/>
<evidence type="ECO:0000256" key="6">
    <source>
        <dbReference type="RuleBase" id="RU362125"/>
    </source>
</evidence>
<dbReference type="AlphaFoldDB" id="A0A9X3S1Q8"/>
<dbReference type="InterPro" id="IPR037069">
    <property type="entry name" value="AcylCoA_DH/ox_N_sf"/>
</dbReference>
<accession>A0A9X3S1Q8</accession>
<keyword evidence="4 6" id="KW-0274">FAD</keyword>
<evidence type="ECO:0000256" key="5">
    <source>
        <dbReference type="ARBA" id="ARBA00023002"/>
    </source>
</evidence>
<keyword evidence="11" id="KW-1185">Reference proteome</keyword>